<dbReference type="PANTHER" id="PTHR11157:SF169">
    <property type="entry name" value="ELONGATION OF FATTY ACIDS PROTEIN"/>
    <property type="match status" value="1"/>
</dbReference>
<keyword evidence="3 10" id="KW-0808">Transferase</keyword>
<name>A0A8H3YXA6_VENIN</name>
<evidence type="ECO:0000256" key="7">
    <source>
        <dbReference type="ARBA" id="ARBA00023098"/>
    </source>
</evidence>
<dbReference type="GO" id="GO:0030148">
    <property type="term" value="P:sphingolipid biosynthetic process"/>
    <property type="evidence" value="ECO:0007669"/>
    <property type="project" value="TreeGrafter"/>
</dbReference>
<evidence type="ECO:0000256" key="10">
    <source>
        <dbReference type="RuleBase" id="RU361115"/>
    </source>
</evidence>
<dbReference type="EMBL" id="WNWQ01000264">
    <property type="protein sequence ID" value="KAE9972386.1"/>
    <property type="molecule type" value="Genomic_DNA"/>
</dbReference>
<proteinExistence type="inferred from homology"/>
<organism evidence="12 13">
    <name type="scientific">Venturia inaequalis</name>
    <name type="common">Apple scab fungus</name>
    <dbReference type="NCBI Taxonomy" id="5025"/>
    <lineage>
        <taxon>Eukaryota</taxon>
        <taxon>Fungi</taxon>
        <taxon>Dikarya</taxon>
        <taxon>Ascomycota</taxon>
        <taxon>Pezizomycotina</taxon>
        <taxon>Dothideomycetes</taxon>
        <taxon>Pleosporomycetidae</taxon>
        <taxon>Venturiales</taxon>
        <taxon>Venturiaceae</taxon>
        <taxon>Venturia</taxon>
    </lineage>
</organism>
<keyword evidence="2 10" id="KW-0444">Lipid biosynthesis</keyword>
<protein>
    <recommendedName>
        <fullName evidence="10">Elongation of fatty acids protein</fullName>
        <ecNumber evidence="10">2.3.1.-</ecNumber>
    </recommendedName>
</protein>
<feature type="compositionally biased region" description="Basic and acidic residues" evidence="11">
    <location>
        <begin position="956"/>
        <end position="971"/>
    </location>
</feature>
<dbReference type="GO" id="GO:0034625">
    <property type="term" value="P:fatty acid elongation, monounsaturated fatty acid"/>
    <property type="evidence" value="ECO:0007669"/>
    <property type="project" value="TreeGrafter"/>
</dbReference>
<dbReference type="PANTHER" id="PTHR11157">
    <property type="entry name" value="FATTY ACID ACYL TRANSFERASE-RELATED"/>
    <property type="match status" value="1"/>
</dbReference>
<evidence type="ECO:0000256" key="9">
    <source>
        <dbReference type="ARBA" id="ARBA00023160"/>
    </source>
</evidence>
<feature type="compositionally biased region" description="Polar residues" evidence="11">
    <location>
        <begin position="867"/>
        <end position="887"/>
    </location>
</feature>
<keyword evidence="5 10" id="KW-0276">Fatty acid metabolism</keyword>
<feature type="region of interest" description="Disordered" evidence="11">
    <location>
        <begin position="819"/>
        <end position="844"/>
    </location>
</feature>
<keyword evidence="4 10" id="KW-0812">Transmembrane</keyword>
<feature type="compositionally biased region" description="Polar residues" evidence="11">
    <location>
        <begin position="1096"/>
        <end position="1108"/>
    </location>
</feature>
<keyword evidence="9 10" id="KW-0275">Fatty acid biosynthesis</keyword>
<evidence type="ECO:0000256" key="2">
    <source>
        <dbReference type="ARBA" id="ARBA00022516"/>
    </source>
</evidence>
<feature type="compositionally biased region" description="Polar residues" evidence="11">
    <location>
        <begin position="1171"/>
        <end position="1184"/>
    </location>
</feature>
<feature type="compositionally biased region" description="Pro residues" evidence="11">
    <location>
        <begin position="166"/>
        <end position="178"/>
    </location>
</feature>
<evidence type="ECO:0000256" key="4">
    <source>
        <dbReference type="ARBA" id="ARBA00022692"/>
    </source>
</evidence>
<feature type="transmembrane region" description="Helical" evidence="10">
    <location>
        <begin position="666"/>
        <end position="686"/>
    </location>
</feature>
<reference evidence="12 13" key="1">
    <citation type="submission" date="2019-11" db="EMBL/GenBank/DDBJ databases">
        <title>Venturia inaequalis Genome Resource.</title>
        <authorList>
            <person name="Lichtner F.J."/>
        </authorList>
    </citation>
    <scope>NUCLEOTIDE SEQUENCE [LARGE SCALE GENOMIC DNA]</scope>
    <source>
        <strain evidence="12">Bline_iso_100314</strain>
    </source>
</reference>
<feature type="compositionally biased region" description="Basic and acidic residues" evidence="11">
    <location>
        <begin position="1002"/>
        <end position="1043"/>
    </location>
</feature>
<evidence type="ECO:0000313" key="12">
    <source>
        <dbReference type="EMBL" id="KAE9972386.1"/>
    </source>
</evidence>
<evidence type="ECO:0000256" key="1">
    <source>
        <dbReference type="ARBA" id="ARBA00004141"/>
    </source>
</evidence>
<feature type="transmembrane region" description="Helical" evidence="10">
    <location>
        <begin position="574"/>
        <end position="595"/>
    </location>
</feature>
<keyword evidence="7 10" id="KW-0443">Lipid metabolism</keyword>
<feature type="compositionally biased region" description="Basic and acidic residues" evidence="11">
    <location>
        <begin position="107"/>
        <end position="122"/>
    </location>
</feature>
<evidence type="ECO:0000256" key="6">
    <source>
        <dbReference type="ARBA" id="ARBA00022989"/>
    </source>
</evidence>
<evidence type="ECO:0000256" key="8">
    <source>
        <dbReference type="ARBA" id="ARBA00023136"/>
    </source>
</evidence>
<comment type="similarity">
    <text evidence="10">Belongs to the ELO family.</text>
</comment>
<feature type="compositionally biased region" description="Polar residues" evidence="11">
    <location>
        <begin position="241"/>
        <end position="256"/>
    </location>
</feature>
<feature type="compositionally biased region" description="Basic and acidic residues" evidence="11">
    <location>
        <begin position="927"/>
        <end position="949"/>
    </location>
</feature>
<sequence length="1265" mass="135314">MSSLSGLHLRDKAKAGVGGLKGGSNGGGSSSGGGGGMREKATGWMGKGGSSSSSGEGHQSTPLSALKDPNSFGPPPRRTTGPYTPAPPTSTRPETGGLSAPLPKSQVELDRQHQREREDAVRQIEAPPVPSGPYRADTTGLSTAHLPKPPTFRPVERNESSIAPPTSRPKPALPPRLPPRNSSSSSISPSPPPPYGDRPPATDPSRGLLNQGAMSRLGQAGVSVPGFGISGRAPPLPPPSRTTATPPLPGRTTTASPAVPFRAGGFAAPLAASAAGNGPQLGEVQSRFAKLNTANAPPAAGGGTTWAQKQAALKTASDLKKDPSSVSFSEARNAASTANKFRERHGEQAAAGHFSIAITITTTTSSGAAARSFITMPASFHFRMPPKWLFKFPPDEFPLPIPPPTNARTFASPFPIPADLYINALHWKVPVTIGAMYATTAIIMNKVNRDRGNKPWAFSKTRPFHWFVVAHNVFLAVFSALTFVGMLRALAHSWPGREHHLAGKYWPGMRAANGVAGASDALCKIHGPRGFGDAVYYNPTTDLWENKNKLIQLAVGGMPDSTDVGRLWNEGLAFWGWFFYLSKFYEVFDTFIILAKGKRSSTLQTYHHTGAMMCMWAGIRYMSPPIWMFCFLNSAIHTMMYVYYTLSAVGIRVPQRIKRTLTTMQISQFIIGITFAAMHLFVTYTVPVSSTETVLNTVKSAAEGVASMASSVYDGPVSTATMAGTAAWFKKMLLRAAGEEGLAENSLNSHGELFGPEAAGIENNRQQYEQHQRSSRPSWETVSCIDTTGQAFAIWLNVAYLAPLTGLFVRFFIRSYSRRGASSKNPSNRRKAEKAIQDAAHGVNQEFDSLGKSVGEGLDNAAKNIKKSNGSNGTPKGSQRRVSSSIESIKGKFEPESDFGESLQPSASRSSSRSSGTLKKKSSQNTDKLRRMFEQSEAKAKQSIEKVEQSAEDVVEEIKQAAESVARRTEQAAEAVVQRTEEAAGTADDRSSIAEEDGQDYPEARRKSLAEEIGEEHLDGESWANIKDHHEEPKEESKEERSNSTRSVTSEQDSSLRSPSPKKSKIPQPAKKESRSRSPVKPAKIHSAIPRPASAGASTTLNTNGKQQSSNSSSLPASEKDAKGVPASNNTATTKDTDNTRPFTSDSNGGSGSVHGSSGAHQAEDVKKVEPNTNVGHEQDSSASAGVDSKKQKKKNKSNGEDGVGEQSGKESPPRSDVENEGAWFANKPDDVGGEKVVAQELSTTHPKEDGASYADKIKEEGVEG</sequence>
<evidence type="ECO:0000256" key="3">
    <source>
        <dbReference type="ARBA" id="ARBA00022679"/>
    </source>
</evidence>
<feature type="compositionally biased region" description="Low complexity" evidence="11">
    <location>
        <begin position="50"/>
        <end position="60"/>
    </location>
</feature>
<feature type="compositionally biased region" description="Low complexity" evidence="11">
    <location>
        <begin position="902"/>
        <end position="917"/>
    </location>
</feature>
<feature type="compositionally biased region" description="Low complexity" evidence="11">
    <location>
        <begin position="179"/>
        <end position="188"/>
    </location>
</feature>
<comment type="caution">
    <text evidence="12">The sequence shown here is derived from an EMBL/GenBank/DDBJ whole genome shotgun (WGS) entry which is preliminary data.</text>
</comment>
<feature type="compositionally biased region" description="Basic and acidic residues" evidence="11">
    <location>
        <begin position="979"/>
        <end position="993"/>
    </location>
</feature>
<feature type="transmembrane region" description="Helical" evidence="10">
    <location>
        <begin position="625"/>
        <end position="646"/>
    </location>
</feature>
<keyword evidence="8 10" id="KW-0472">Membrane</keyword>
<feature type="transmembrane region" description="Helical" evidence="10">
    <location>
        <begin position="792"/>
        <end position="813"/>
    </location>
</feature>
<keyword evidence="6 10" id="KW-1133">Transmembrane helix</keyword>
<dbReference type="AlphaFoldDB" id="A0A8H3YXA6"/>
<dbReference type="InterPro" id="IPR002076">
    <property type="entry name" value="ELO_fam"/>
</dbReference>
<feature type="compositionally biased region" description="Gly residues" evidence="11">
    <location>
        <begin position="16"/>
        <end position="36"/>
    </location>
</feature>
<feature type="region of interest" description="Disordered" evidence="11">
    <location>
        <begin position="15"/>
        <end position="261"/>
    </location>
</feature>
<evidence type="ECO:0000313" key="13">
    <source>
        <dbReference type="Proteomes" id="UP000433883"/>
    </source>
</evidence>
<feature type="compositionally biased region" description="Basic and acidic residues" evidence="11">
    <location>
        <begin position="1208"/>
        <end position="1218"/>
    </location>
</feature>
<feature type="region of interest" description="Disordered" evidence="11">
    <location>
        <begin position="862"/>
        <end position="1265"/>
    </location>
</feature>
<accession>A0A8H3YXA6</accession>
<dbReference type="GO" id="GO:0042761">
    <property type="term" value="P:very long-chain fatty acid biosynthetic process"/>
    <property type="evidence" value="ECO:0007669"/>
    <property type="project" value="TreeGrafter"/>
</dbReference>
<dbReference type="GO" id="GO:0034626">
    <property type="term" value="P:fatty acid elongation, polyunsaturated fatty acid"/>
    <property type="evidence" value="ECO:0007669"/>
    <property type="project" value="TreeGrafter"/>
</dbReference>
<feature type="transmembrane region" description="Helical" evidence="10">
    <location>
        <begin position="425"/>
        <end position="444"/>
    </location>
</feature>
<feature type="compositionally biased region" description="Basic and acidic residues" evidence="11">
    <location>
        <begin position="1246"/>
        <end position="1265"/>
    </location>
</feature>
<dbReference type="Pfam" id="PF01151">
    <property type="entry name" value="ELO"/>
    <property type="match status" value="1"/>
</dbReference>
<dbReference type="EC" id="2.3.1.-" evidence="10"/>
<dbReference type="GO" id="GO:0009922">
    <property type="term" value="F:fatty acid elongase activity"/>
    <property type="evidence" value="ECO:0007669"/>
    <property type="project" value="InterPro"/>
</dbReference>
<feature type="transmembrane region" description="Helical" evidence="10">
    <location>
        <begin position="464"/>
        <end position="487"/>
    </location>
</feature>
<evidence type="ECO:0000256" key="11">
    <source>
        <dbReference type="SAM" id="MobiDB-lite"/>
    </source>
</evidence>
<dbReference type="GO" id="GO:0019367">
    <property type="term" value="P:fatty acid elongation, saturated fatty acid"/>
    <property type="evidence" value="ECO:0007669"/>
    <property type="project" value="TreeGrafter"/>
</dbReference>
<comment type="catalytic activity">
    <reaction evidence="10">
        <text>an acyl-CoA + malonyl-CoA + H(+) = a 3-oxoacyl-CoA + CO2 + CoA</text>
        <dbReference type="Rhea" id="RHEA:50252"/>
        <dbReference type="ChEBI" id="CHEBI:15378"/>
        <dbReference type="ChEBI" id="CHEBI:16526"/>
        <dbReference type="ChEBI" id="CHEBI:57287"/>
        <dbReference type="ChEBI" id="CHEBI:57384"/>
        <dbReference type="ChEBI" id="CHEBI:58342"/>
        <dbReference type="ChEBI" id="CHEBI:90726"/>
    </reaction>
    <physiologicalReaction direction="left-to-right" evidence="10">
        <dbReference type="Rhea" id="RHEA:50253"/>
    </physiologicalReaction>
</comment>
<dbReference type="Proteomes" id="UP000433883">
    <property type="component" value="Unassembled WGS sequence"/>
</dbReference>
<evidence type="ECO:0000256" key="5">
    <source>
        <dbReference type="ARBA" id="ARBA00022832"/>
    </source>
</evidence>
<comment type="subcellular location">
    <subcellularLocation>
        <location evidence="1">Membrane</location>
        <topology evidence="1">Multi-pass membrane protein</topology>
    </subcellularLocation>
</comment>
<gene>
    <name evidence="12" type="ORF">BLS_004056</name>
</gene>
<dbReference type="GO" id="GO:0005789">
    <property type="term" value="C:endoplasmic reticulum membrane"/>
    <property type="evidence" value="ECO:0007669"/>
    <property type="project" value="TreeGrafter"/>
</dbReference>